<dbReference type="RefSeq" id="YP_009000938.1">
    <property type="nucleotide sequence ID" value="NC_023423.1"/>
</dbReference>
<proteinExistence type="predicted"/>
<reference evidence="1 2" key="1">
    <citation type="journal article" date="2014" name="Proc. Natl. Acad. Sci. U.S.A.">
        <title>Thirty-thousand-year-old distant relative of giant icosahedral DNA viruses with a pandoravirus morphology.</title>
        <authorList>
            <person name="Legendre M."/>
            <person name="Bartoli J."/>
            <person name="Shmakova L."/>
            <person name="Jeudy S."/>
            <person name="Labadie K."/>
            <person name="Adrait A."/>
            <person name="Lescot M."/>
            <person name="Poirot O."/>
            <person name="Bertaux L."/>
            <person name="Bruley C."/>
            <person name="Coute Y."/>
            <person name="Rivkina E."/>
            <person name="Abergel C."/>
            <person name="Claverie J.M."/>
        </authorList>
    </citation>
    <scope>NUCLEOTIDE SEQUENCE [LARGE SCALE GENOMIC DNA]</scope>
    <source>
        <strain evidence="1">P1084-T</strain>
    </source>
</reference>
<organism evidence="1 2">
    <name type="scientific">Pithovirus sibericum</name>
    <dbReference type="NCBI Taxonomy" id="1450746"/>
    <lineage>
        <taxon>Viruses</taxon>
        <taxon>Pithoviruses</taxon>
        <taxon>Orthopithovirinae</taxon>
        <taxon>Alphapithovirus</taxon>
        <taxon>Alphapithovirus sibericum</taxon>
    </lineage>
</organism>
<name>W5S4C6_9VIRU</name>
<evidence type="ECO:0000313" key="1">
    <source>
        <dbReference type="EMBL" id="AHH01603.1"/>
    </source>
</evidence>
<evidence type="ECO:0000313" key="2">
    <source>
        <dbReference type="Proteomes" id="UP000202176"/>
    </source>
</evidence>
<keyword evidence="2" id="KW-1185">Reference proteome</keyword>
<gene>
    <name evidence="1" type="ORF">pv_36</name>
</gene>
<accession>W5S4C6</accession>
<dbReference type="GeneID" id="18266064"/>
<dbReference type="EMBL" id="KF740664">
    <property type="protein sequence ID" value="AHH01603.1"/>
    <property type="molecule type" value="Genomic_DNA"/>
</dbReference>
<protein>
    <submittedName>
        <fullName evidence="1">Uncharacterized protein</fullName>
    </submittedName>
</protein>
<sequence length="84" mass="9931">METNNIEEKVFSLLEETSPGERIIVLQKEKQRISLCRSEIPDYFSYVSFFDGHGEAAVVKKKKVIKHLRRFDNLEEFQLIIENE</sequence>
<dbReference type="Proteomes" id="UP000202176">
    <property type="component" value="Segment"/>
</dbReference>
<dbReference type="KEGG" id="vg:18266064"/>